<dbReference type="Pfam" id="PF06962">
    <property type="entry name" value="rRNA_methylase"/>
    <property type="match status" value="1"/>
</dbReference>
<dbReference type="InterPro" id="IPR010719">
    <property type="entry name" value="MnmM_MeTrfase"/>
</dbReference>
<dbReference type="PANTHER" id="PTHR35276">
    <property type="entry name" value="S-ADENOSYL-L-METHIONINE-DEPENDENT METHYLTRANSFERASES SUPERFAMILY PROTEIN"/>
    <property type="match status" value="1"/>
</dbReference>
<keyword evidence="2" id="KW-1185">Reference proteome</keyword>
<proteinExistence type="predicted"/>
<evidence type="ECO:0000313" key="1">
    <source>
        <dbReference type="EMBL" id="MBB6445774.1"/>
    </source>
</evidence>
<dbReference type="RefSeq" id="WP_184526125.1">
    <property type="nucleotide sequence ID" value="NZ_JACHGK010000007.1"/>
</dbReference>
<sequence length="194" mass="21633">MKLERILPFAKTLLAKAIKPGDAVVDGTLGNGHDAELLCELVGDSGQVFGFDIQETALRNSLKRIEKRDFTDRVTFYQRGHEHIKESIPPQYHGKITAAIFNLGYLPGGDKTLVTQPETTISAIEQLLSIMAPEGMIVLVIYHGHPEGAVERDILLQYAGSIDQKKAHVLQYRFINQINNPPFIMAIEKRAQVE</sequence>
<dbReference type="EMBL" id="JACHGK010000007">
    <property type="protein sequence ID" value="MBB6445774.1"/>
    <property type="molecule type" value="Genomic_DNA"/>
</dbReference>
<dbReference type="PANTHER" id="PTHR35276:SF1">
    <property type="entry name" value="TRNA (MNM(5)S(2)U34)-METHYLTRANSFERASE, CHLOROPLASTIC"/>
    <property type="match status" value="1"/>
</dbReference>
<accession>A0A7X0HRW6</accession>
<dbReference type="GO" id="GO:0032259">
    <property type="term" value="P:methylation"/>
    <property type="evidence" value="ECO:0007669"/>
    <property type="project" value="UniProtKB-KW"/>
</dbReference>
<dbReference type="AlphaFoldDB" id="A0A7X0HRW6"/>
<protein>
    <submittedName>
        <fullName evidence="1">Putative methyltransferase</fullName>
    </submittedName>
</protein>
<keyword evidence="1" id="KW-0489">Methyltransferase</keyword>
<dbReference type="Proteomes" id="UP000531594">
    <property type="component" value="Unassembled WGS sequence"/>
</dbReference>
<organism evidence="1 2">
    <name type="scientific">Bacillus benzoevorans</name>
    <dbReference type="NCBI Taxonomy" id="1456"/>
    <lineage>
        <taxon>Bacteria</taxon>
        <taxon>Bacillati</taxon>
        <taxon>Bacillota</taxon>
        <taxon>Bacilli</taxon>
        <taxon>Bacillales</taxon>
        <taxon>Bacillaceae</taxon>
        <taxon>Bacillus</taxon>
    </lineage>
</organism>
<comment type="caution">
    <text evidence="1">The sequence shown here is derived from an EMBL/GenBank/DDBJ whole genome shotgun (WGS) entry which is preliminary data.</text>
</comment>
<dbReference type="GO" id="GO:0008168">
    <property type="term" value="F:methyltransferase activity"/>
    <property type="evidence" value="ECO:0007669"/>
    <property type="project" value="UniProtKB-KW"/>
</dbReference>
<gene>
    <name evidence="1" type="ORF">HNR53_002399</name>
</gene>
<dbReference type="SUPFAM" id="SSF53335">
    <property type="entry name" value="S-adenosyl-L-methionine-dependent methyltransferases"/>
    <property type="match status" value="1"/>
</dbReference>
<dbReference type="Gene3D" id="3.40.50.150">
    <property type="entry name" value="Vaccinia Virus protein VP39"/>
    <property type="match status" value="1"/>
</dbReference>
<dbReference type="InterPro" id="IPR029063">
    <property type="entry name" value="SAM-dependent_MTases_sf"/>
</dbReference>
<evidence type="ECO:0000313" key="2">
    <source>
        <dbReference type="Proteomes" id="UP000531594"/>
    </source>
</evidence>
<keyword evidence="1" id="KW-0808">Transferase</keyword>
<reference evidence="1 2" key="1">
    <citation type="submission" date="2020-08" db="EMBL/GenBank/DDBJ databases">
        <title>Genomic Encyclopedia of Type Strains, Phase IV (KMG-IV): sequencing the most valuable type-strain genomes for metagenomic binning, comparative biology and taxonomic classification.</title>
        <authorList>
            <person name="Goeker M."/>
        </authorList>
    </citation>
    <scope>NUCLEOTIDE SEQUENCE [LARGE SCALE GENOMIC DNA]</scope>
    <source>
        <strain evidence="1 2">DSM 5391</strain>
    </source>
</reference>
<name>A0A7X0HRW6_9BACI</name>